<evidence type="ECO:0000256" key="7">
    <source>
        <dbReference type="ARBA" id="ARBA00022927"/>
    </source>
</evidence>
<sequence length="432" mass="47322">MRYIIGRRNDLSPSPLSTMPFFAFFERGGSSSPNRRNRRGESASDAGSPCSSSVPLRSDDSSVARCAEKGSGFLGGPAWSFFSSKEPQGPASDSSTVTGPREEARQDAVGSENEQAPEPAKKPQLTQPIPYDQFSREWVNISGQDTFDGFRLEGAKQVNKYLQTCHSFCLGTQLREVGYSYHFGPTLAISAPPDPTQGENAQPPPPHFFAMAKLGTDGVLQSRLVKTLCKSADLKVNINSSLKDEQRNFYEVSLDNTGRDWASSVKLAWQSCWILDGMFSQVLTPKLQAGCELTYVASAGPETPSSSNTLSSCLSGLLSQQPDFKSPVGLTKLTHSCKVQYARKVTDRLSMGSELEYCHPENESALRLGWEYLFRQARVQGLIDTCGRISVFAQDFNGFGISGLIDYWRGNYKFGFLMHVVPPPDAAPPQSS</sequence>
<dbReference type="Gene3D" id="2.40.160.10">
    <property type="entry name" value="Porin"/>
    <property type="match status" value="1"/>
</dbReference>
<keyword evidence="7" id="KW-0653">Protein transport</keyword>
<dbReference type="InterPro" id="IPR023614">
    <property type="entry name" value="Porin_dom_sf"/>
</dbReference>
<dbReference type="CDD" id="cd07305">
    <property type="entry name" value="Porin3_Tom40"/>
    <property type="match status" value="1"/>
</dbReference>
<name>U6LZU9_9EIME</name>
<keyword evidence="12" id="KW-1185">Reference proteome</keyword>
<keyword evidence="8" id="KW-0496">Mitochondrion</keyword>
<feature type="compositionally biased region" description="Low complexity" evidence="10">
    <location>
        <begin position="43"/>
        <end position="56"/>
    </location>
</feature>
<keyword evidence="6" id="KW-1000">Mitochondrion outer membrane</keyword>
<keyword evidence="4" id="KW-1134">Transmembrane beta strand</keyword>
<keyword evidence="3" id="KW-0813">Transport</keyword>
<evidence type="ECO:0000256" key="6">
    <source>
        <dbReference type="ARBA" id="ARBA00022787"/>
    </source>
</evidence>
<dbReference type="GO" id="GO:0005741">
    <property type="term" value="C:mitochondrial outer membrane"/>
    <property type="evidence" value="ECO:0007669"/>
    <property type="project" value="UniProtKB-SubCell"/>
</dbReference>
<evidence type="ECO:0000313" key="12">
    <source>
        <dbReference type="Proteomes" id="UP000030750"/>
    </source>
</evidence>
<evidence type="ECO:0000256" key="8">
    <source>
        <dbReference type="ARBA" id="ARBA00023128"/>
    </source>
</evidence>
<feature type="region of interest" description="Disordered" evidence="10">
    <location>
        <begin position="25"/>
        <end position="62"/>
    </location>
</feature>
<evidence type="ECO:0000256" key="5">
    <source>
        <dbReference type="ARBA" id="ARBA00022692"/>
    </source>
</evidence>
<gene>
    <name evidence="11" type="ORF">EBH_0007120</name>
</gene>
<protein>
    <submittedName>
        <fullName evidence="11">Eukaryotic porin domain-containing protein, putative</fullName>
    </submittedName>
</protein>
<feature type="region of interest" description="Disordered" evidence="10">
    <location>
        <begin position="84"/>
        <end position="128"/>
    </location>
</feature>
<accession>U6LZU9</accession>
<dbReference type="OrthoDB" id="19656at2759"/>
<evidence type="ECO:0000256" key="2">
    <source>
        <dbReference type="ARBA" id="ARBA00010510"/>
    </source>
</evidence>
<dbReference type="PANTHER" id="PTHR10802">
    <property type="entry name" value="MITOCHONDRIAL IMPORT RECEPTOR SUBUNIT TOM40"/>
    <property type="match status" value="1"/>
</dbReference>
<proteinExistence type="inferred from homology"/>
<dbReference type="EMBL" id="HG713304">
    <property type="protein sequence ID" value="CDJ53335.1"/>
    <property type="molecule type" value="Genomic_DNA"/>
</dbReference>
<evidence type="ECO:0000256" key="3">
    <source>
        <dbReference type="ARBA" id="ARBA00022448"/>
    </source>
</evidence>
<dbReference type="Pfam" id="PF01459">
    <property type="entry name" value="Porin_3"/>
    <property type="match status" value="1"/>
</dbReference>
<feature type="compositionally biased region" description="Polar residues" evidence="10">
    <location>
        <begin position="84"/>
        <end position="98"/>
    </location>
</feature>
<keyword evidence="5" id="KW-0812">Transmembrane</keyword>
<dbReference type="Proteomes" id="UP000030750">
    <property type="component" value="Unassembled WGS sequence"/>
</dbReference>
<dbReference type="GO" id="GO:0030150">
    <property type="term" value="P:protein import into mitochondrial matrix"/>
    <property type="evidence" value="ECO:0007669"/>
    <property type="project" value="InterPro"/>
</dbReference>
<dbReference type="InterPro" id="IPR027246">
    <property type="entry name" value="Porin_Euk/Tom40"/>
</dbReference>
<comment type="subcellular location">
    <subcellularLocation>
        <location evidence="1">Mitochondrion outer membrane</location>
        <topology evidence="1">Multi-pass membrane protein</topology>
    </subcellularLocation>
</comment>
<evidence type="ECO:0000256" key="1">
    <source>
        <dbReference type="ARBA" id="ARBA00004374"/>
    </source>
</evidence>
<evidence type="ECO:0000256" key="10">
    <source>
        <dbReference type="SAM" id="MobiDB-lite"/>
    </source>
</evidence>
<comment type="similarity">
    <text evidence="2">Belongs to the Tom40 family.</text>
</comment>
<reference evidence="11" key="2">
    <citation type="submission" date="2013-10" db="EMBL/GenBank/DDBJ databases">
        <authorList>
            <person name="Aslett M."/>
        </authorList>
    </citation>
    <scope>NUCLEOTIDE SEQUENCE [LARGE SCALE GENOMIC DNA]</scope>
    <source>
        <strain evidence="11">Houghton</strain>
    </source>
</reference>
<organism evidence="11 12">
    <name type="scientific">Eimeria brunetti</name>
    <dbReference type="NCBI Taxonomy" id="51314"/>
    <lineage>
        <taxon>Eukaryota</taxon>
        <taxon>Sar</taxon>
        <taxon>Alveolata</taxon>
        <taxon>Apicomplexa</taxon>
        <taxon>Conoidasida</taxon>
        <taxon>Coccidia</taxon>
        <taxon>Eucoccidiorida</taxon>
        <taxon>Eimeriorina</taxon>
        <taxon>Eimeriidae</taxon>
        <taxon>Eimeria</taxon>
    </lineage>
</organism>
<evidence type="ECO:0000256" key="9">
    <source>
        <dbReference type="ARBA" id="ARBA00023136"/>
    </source>
</evidence>
<dbReference type="GO" id="GO:0008320">
    <property type="term" value="F:protein transmembrane transporter activity"/>
    <property type="evidence" value="ECO:0007669"/>
    <property type="project" value="InterPro"/>
</dbReference>
<evidence type="ECO:0000256" key="4">
    <source>
        <dbReference type="ARBA" id="ARBA00022452"/>
    </source>
</evidence>
<dbReference type="VEuPathDB" id="ToxoDB:EBH_0007120"/>
<evidence type="ECO:0000313" key="11">
    <source>
        <dbReference type="EMBL" id="CDJ53335.1"/>
    </source>
</evidence>
<reference evidence="11" key="1">
    <citation type="submission" date="2013-10" db="EMBL/GenBank/DDBJ databases">
        <title>Genomic analysis of the causative agents of coccidiosis in chickens.</title>
        <authorList>
            <person name="Reid A.J."/>
            <person name="Blake D."/>
            <person name="Billington K."/>
            <person name="Browne H."/>
            <person name="Dunn M."/>
            <person name="Hung S."/>
            <person name="Kawahara F."/>
            <person name="Miranda-Saavedra D."/>
            <person name="Mourier T."/>
            <person name="Nagra H."/>
            <person name="Otto T.D."/>
            <person name="Rawlings N."/>
            <person name="Sanchez A."/>
            <person name="Sanders M."/>
            <person name="Subramaniam C."/>
            <person name="Tay Y."/>
            <person name="Dear P."/>
            <person name="Doerig C."/>
            <person name="Gruber A."/>
            <person name="Parkinson J."/>
            <person name="Shirley M."/>
            <person name="Wan K.L."/>
            <person name="Berriman M."/>
            <person name="Tomley F."/>
            <person name="Pain A."/>
        </authorList>
    </citation>
    <scope>NUCLEOTIDE SEQUENCE [LARGE SCALE GENOMIC DNA]</scope>
    <source>
        <strain evidence="11">Houghton</strain>
    </source>
</reference>
<dbReference type="AlphaFoldDB" id="U6LZU9"/>
<dbReference type="InterPro" id="IPR037930">
    <property type="entry name" value="Tom40"/>
</dbReference>
<keyword evidence="9" id="KW-0472">Membrane</keyword>